<dbReference type="PANTHER" id="PTHR45737">
    <property type="entry name" value="VON WILLEBRAND FACTOR A DOMAIN-CONTAINING PROTEIN 5A"/>
    <property type="match status" value="1"/>
</dbReference>
<feature type="region of interest" description="Disordered" evidence="1">
    <location>
        <begin position="861"/>
        <end position="960"/>
    </location>
</feature>
<dbReference type="PANTHER" id="PTHR45737:SF6">
    <property type="entry name" value="VON WILLEBRAND FACTOR A DOMAIN-CONTAINING PROTEIN 5A"/>
    <property type="match status" value="1"/>
</dbReference>
<protein>
    <recommendedName>
        <fullName evidence="6">von Willebrand domain containing protein</fullName>
    </recommendedName>
</protein>
<feature type="compositionally biased region" description="Basic and acidic residues" evidence="1">
    <location>
        <begin position="933"/>
        <end position="948"/>
    </location>
</feature>
<evidence type="ECO:0000259" key="2">
    <source>
        <dbReference type="PROSITE" id="PS50234"/>
    </source>
</evidence>
<organism evidence="4 5">
    <name type="scientific">Drechslerella dactyloides</name>
    <name type="common">Nematode-trapping fungus</name>
    <name type="synonym">Arthrobotrys dactyloides</name>
    <dbReference type="NCBI Taxonomy" id="74499"/>
    <lineage>
        <taxon>Eukaryota</taxon>
        <taxon>Fungi</taxon>
        <taxon>Dikarya</taxon>
        <taxon>Ascomycota</taxon>
        <taxon>Pezizomycotina</taxon>
        <taxon>Orbiliomycetes</taxon>
        <taxon>Orbiliales</taxon>
        <taxon>Orbiliaceae</taxon>
        <taxon>Drechslerella</taxon>
    </lineage>
</organism>
<gene>
    <name evidence="4" type="ORF">Dda_6749</name>
</gene>
<dbReference type="InterPro" id="IPR013694">
    <property type="entry name" value="VIT"/>
</dbReference>
<dbReference type="SUPFAM" id="SSF53300">
    <property type="entry name" value="vWA-like"/>
    <property type="match status" value="1"/>
</dbReference>
<dbReference type="PROSITE" id="PS51468">
    <property type="entry name" value="VIT"/>
    <property type="match status" value="1"/>
</dbReference>
<dbReference type="PROSITE" id="PS50234">
    <property type="entry name" value="VWFA"/>
    <property type="match status" value="1"/>
</dbReference>
<feature type="compositionally biased region" description="Acidic residues" evidence="1">
    <location>
        <begin position="921"/>
        <end position="932"/>
    </location>
</feature>
<feature type="region of interest" description="Disordered" evidence="1">
    <location>
        <begin position="510"/>
        <end position="544"/>
    </location>
</feature>
<feature type="compositionally biased region" description="Acidic residues" evidence="1">
    <location>
        <begin position="949"/>
        <end position="960"/>
    </location>
</feature>
<comment type="caution">
    <text evidence="4">The sequence shown here is derived from an EMBL/GenBank/DDBJ whole genome shotgun (WGS) entry which is preliminary data.</text>
</comment>
<evidence type="ECO:0000256" key="1">
    <source>
        <dbReference type="SAM" id="MobiDB-lite"/>
    </source>
</evidence>
<dbReference type="EMBL" id="JAQGDS010000008">
    <property type="protein sequence ID" value="KAJ6258700.1"/>
    <property type="molecule type" value="Genomic_DNA"/>
</dbReference>
<evidence type="ECO:0000259" key="3">
    <source>
        <dbReference type="PROSITE" id="PS51468"/>
    </source>
</evidence>
<feature type="domain" description="VWFA" evidence="2">
    <location>
        <begin position="307"/>
        <end position="483"/>
    </location>
</feature>
<dbReference type="SMART" id="SM00609">
    <property type="entry name" value="VIT"/>
    <property type="match status" value="1"/>
</dbReference>
<dbReference type="SMART" id="SM00327">
    <property type="entry name" value="VWA"/>
    <property type="match status" value="1"/>
</dbReference>
<feature type="domain" description="VIT" evidence="3">
    <location>
        <begin position="11"/>
        <end position="142"/>
    </location>
</feature>
<dbReference type="AlphaFoldDB" id="A0AAD6NHP5"/>
<evidence type="ECO:0000313" key="4">
    <source>
        <dbReference type="EMBL" id="KAJ6258700.1"/>
    </source>
</evidence>
<keyword evidence="5" id="KW-1185">Reference proteome</keyword>
<evidence type="ECO:0000313" key="5">
    <source>
        <dbReference type="Proteomes" id="UP001221413"/>
    </source>
</evidence>
<sequence length="1139" mass="123876">MRYIDGKACCGVYYIPIGRREPESLPLLSLTTEITLYPTYSRTILKQHFKNPSQKDEIAEANYVFPLHTTQTITSFTCLVGEDKKLNGIVQSKPKAKATYDEAISRGETAGLLSWSASDVWQTKLGNIPAGASVEVIITCVAQLQHDSEKDAIRFNLPTYIASRYGIPPKDVHDGGYSFRPGKRGSGSWQIIRGTNNWVDIDGGMKINVFVDMDSPVQMVEAPAHPTNLRMGTHSLSDSSSEEFDPKKAVLSLSSDTTALDKDFVVLVKTARSGFPSAVAQRHPTKDAVSMMLTLVPKFNLPISRPEVVFICDRSGSMSGNETQLRKALAVFLQSLPVGCKFNICSFGSSHSFLWKKSRAYNGENLKEAQDHVASFEANMGGTEMYPPVKDAIERRYKDINLELLLLTDGDIWQRDQLMDYVREQCKAKTVRMFTLGIGNGISHALIDGLASVGGGYSQVVQLEEKLDSKVVRMLRAALAEHVSDYTLEFPGGAQTAAEEDDYDMIGDVETSKKSAPEKAATPAEKPKKISLFDTSAESDPPPDYPVDNTDEARWAHLPPLPKLPERLQSPNVIPPLFPFSRTNAYVVFSPAPKTLPSVACLHAKTLAGDDLELEIPVLRIDDGKDVCQLAARSFLQELEDGKGYLHDGVLAAEGFTQEKQESKWDEITEREGVRWGEGYGVASKWTSFVAVEEKTGKAQPEADRHMDLVVDQGELAEGYPGNFFSAGGAAPKKKSRARGASPMVGLKQVTASGGGGPRSSSFASSIKSSSEYKADSIILPYKAGYAYAQSAQCAPVLLSSGRSSSFGFIDGSQDNDLCGIMRDNINKTTERGQQFNQLTNRTGDLSANFSSLVAGPMSRKSVAPRKQLASMAARPSGAPMSYGKQAFQDPTSRGIAQSSEPAGFSNFSTTGCLSERCQVEEDDDDSEEGDEWSIRPDRTKCRRTSGEEHEDESLFEGDNSDLEDVLLAAPPPPPAARASAAMHADTMAAAVPLAAYSAAYIPPPMLSRKRSSSPPEKSKSAKAPVLVQTAEDRIHALIMLQSFTGSFTSTADFAKIVEASFKNSSDVLTKLKDLAAKLGVNEEVVATWIAIITFQDGEGHGSEKDTWELVVEKAVMWLDGEGKNDDAIKQEIARVIKG</sequence>
<dbReference type="Gene3D" id="3.40.50.410">
    <property type="entry name" value="von Willebrand factor, type A domain"/>
    <property type="match status" value="1"/>
</dbReference>
<dbReference type="Proteomes" id="UP001221413">
    <property type="component" value="Unassembled WGS sequence"/>
</dbReference>
<evidence type="ECO:0008006" key="6">
    <source>
        <dbReference type="Google" id="ProtNLM"/>
    </source>
</evidence>
<proteinExistence type="predicted"/>
<name>A0AAD6NHP5_DREDA</name>
<feature type="compositionally biased region" description="Polar residues" evidence="1">
    <location>
        <begin position="889"/>
        <end position="913"/>
    </location>
</feature>
<dbReference type="Pfam" id="PF13768">
    <property type="entry name" value="VWA_3"/>
    <property type="match status" value="1"/>
</dbReference>
<dbReference type="Gene3D" id="1.20.5.110">
    <property type="match status" value="1"/>
</dbReference>
<reference evidence="4" key="1">
    <citation type="submission" date="2023-01" db="EMBL/GenBank/DDBJ databases">
        <title>The chitinases involved in constricting ring structure development in the nematode-trapping fungus Drechslerella dactyloides.</title>
        <authorList>
            <person name="Wang R."/>
            <person name="Zhang L."/>
            <person name="Tang P."/>
            <person name="Li S."/>
            <person name="Liang L."/>
        </authorList>
    </citation>
    <scope>NUCLEOTIDE SEQUENCE</scope>
    <source>
        <strain evidence="4">YMF1.00031</strain>
    </source>
</reference>
<accession>A0AAD6NHP5</accession>
<dbReference type="InterPro" id="IPR002035">
    <property type="entry name" value="VWF_A"/>
</dbReference>
<dbReference type="InterPro" id="IPR036465">
    <property type="entry name" value="vWFA_dom_sf"/>
</dbReference>
<dbReference type="Pfam" id="PF08487">
    <property type="entry name" value="VIT"/>
    <property type="match status" value="1"/>
</dbReference>